<organism evidence="9 10">
    <name type="scientific">Promicromonospora thailandica</name>
    <dbReference type="NCBI Taxonomy" id="765201"/>
    <lineage>
        <taxon>Bacteria</taxon>
        <taxon>Bacillati</taxon>
        <taxon>Actinomycetota</taxon>
        <taxon>Actinomycetes</taxon>
        <taxon>Micrococcales</taxon>
        <taxon>Promicromonosporaceae</taxon>
        <taxon>Promicromonospora</taxon>
    </lineage>
</organism>
<dbReference type="Proteomes" id="UP001139493">
    <property type="component" value="Unassembled WGS sequence"/>
</dbReference>
<feature type="transmembrane region" description="Helical" evidence="7">
    <location>
        <begin position="166"/>
        <end position="186"/>
    </location>
</feature>
<feature type="transmembrane region" description="Helical" evidence="7">
    <location>
        <begin position="369"/>
        <end position="389"/>
    </location>
</feature>
<keyword evidence="3" id="KW-1003">Cell membrane</keyword>
<reference evidence="9" key="1">
    <citation type="submission" date="2022-06" db="EMBL/GenBank/DDBJ databases">
        <title>Genomic Encyclopedia of Archaeal and Bacterial Type Strains, Phase II (KMG-II): from individual species to whole genera.</title>
        <authorList>
            <person name="Goeker M."/>
        </authorList>
    </citation>
    <scope>NUCLEOTIDE SEQUENCE</scope>
    <source>
        <strain evidence="9">DSM 26652</strain>
    </source>
</reference>
<evidence type="ECO:0000256" key="1">
    <source>
        <dbReference type="ARBA" id="ARBA00004651"/>
    </source>
</evidence>
<dbReference type="InterPro" id="IPR050171">
    <property type="entry name" value="MFS_Transporters"/>
</dbReference>
<dbReference type="Gene3D" id="1.20.1250.20">
    <property type="entry name" value="MFS general substrate transporter like domains"/>
    <property type="match status" value="1"/>
</dbReference>
<dbReference type="PANTHER" id="PTHR23517">
    <property type="entry name" value="RESISTANCE PROTEIN MDTM, PUTATIVE-RELATED-RELATED"/>
    <property type="match status" value="1"/>
</dbReference>
<feature type="transmembrane region" description="Helical" evidence="7">
    <location>
        <begin position="109"/>
        <end position="127"/>
    </location>
</feature>
<comment type="subcellular location">
    <subcellularLocation>
        <location evidence="1">Cell membrane</location>
        <topology evidence="1">Multi-pass membrane protein</topology>
    </subcellularLocation>
</comment>
<dbReference type="InterPro" id="IPR036259">
    <property type="entry name" value="MFS_trans_sf"/>
</dbReference>
<feature type="transmembrane region" description="Helical" evidence="7">
    <location>
        <begin position="51"/>
        <end position="72"/>
    </location>
</feature>
<protein>
    <submittedName>
        <fullName evidence="9">Arabinose efflux permease, MFS family</fullName>
    </submittedName>
</protein>
<dbReference type="AlphaFoldDB" id="A0A9X2JVW0"/>
<keyword evidence="2" id="KW-0813">Transport</keyword>
<dbReference type="PROSITE" id="PS50850">
    <property type="entry name" value="MFS"/>
    <property type="match status" value="1"/>
</dbReference>
<dbReference type="PANTHER" id="PTHR23517:SF13">
    <property type="entry name" value="MAJOR FACILITATOR SUPERFAMILY MFS_1"/>
    <property type="match status" value="1"/>
</dbReference>
<feature type="transmembrane region" description="Helical" evidence="7">
    <location>
        <begin position="139"/>
        <end position="160"/>
    </location>
</feature>
<feature type="transmembrane region" description="Helical" evidence="7">
    <location>
        <begin position="245"/>
        <end position="266"/>
    </location>
</feature>
<dbReference type="GO" id="GO:0022857">
    <property type="term" value="F:transmembrane transporter activity"/>
    <property type="evidence" value="ECO:0007669"/>
    <property type="project" value="InterPro"/>
</dbReference>
<feature type="domain" description="Major facilitator superfamily (MFS) profile" evidence="8">
    <location>
        <begin position="11"/>
        <end position="410"/>
    </location>
</feature>
<dbReference type="GO" id="GO:0005886">
    <property type="term" value="C:plasma membrane"/>
    <property type="evidence" value="ECO:0007669"/>
    <property type="project" value="UniProtKB-SubCell"/>
</dbReference>
<dbReference type="Pfam" id="PF07690">
    <property type="entry name" value="MFS_1"/>
    <property type="match status" value="1"/>
</dbReference>
<dbReference type="InterPro" id="IPR020846">
    <property type="entry name" value="MFS_dom"/>
</dbReference>
<keyword evidence="4 7" id="KW-0812">Transmembrane</keyword>
<feature type="transmembrane region" description="Helical" evidence="7">
    <location>
        <begin position="79"/>
        <end position="103"/>
    </location>
</feature>
<gene>
    <name evidence="9" type="ORF">APR03_002857</name>
</gene>
<evidence type="ECO:0000256" key="6">
    <source>
        <dbReference type="ARBA" id="ARBA00023136"/>
    </source>
</evidence>
<dbReference type="SUPFAM" id="SSF103473">
    <property type="entry name" value="MFS general substrate transporter"/>
    <property type="match status" value="1"/>
</dbReference>
<feature type="transmembrane region" description="Helical" evidence="7">
    <location>
        <begin position="336"/>
        <end position="357"/>
    </location>
</feature>
<dbReference type="PROSITE" id="PS00216">
    <property type="entry name" value="SUGAR_TRANSPORT_1"/>
    <property type="match status" value="1"/>
</dbReference>
<evidence type="ECO:0000259" key="8">
    <source>
        <dbReference type="PROSITE" id="PS50850"/>
    </source>
</evidence>
<dbReference type="CDD" id="cd06174">
    <property type="entry name" value="MFS"/>
    <property type="match status" value="1"/>
</dbReference>
<evidence type="ECO:0000256" key="5">
    <source>
        <dbReference type="ARBA" id="ARBA00022989"/>
    </source>
</evidence>
<evidence type="ECO:0000256" key="2">
    <source>
        <dbReference type="ARBA" id="ARBA00022448"/>
    </source>
</evidence>
<evidence type="ECO:0000313" key="10">
    <source>
        <dbReference type="Proteomes" id="UP001139493"/>
    </source>
</evidence>
<proteinExistence type="predicted"/>
<sequence length="410" mass="41433">MHPTRRSARRTLVAAALVLAVCLWASGAPSVLYPAYAARWDLTPLTVTSVFATYPLALLVMLVLAGGLADVVGRRRAMLAGLTLIGLGAVSFAVAQGVGLLFVGRALQGVGVGLAMSAASAAVVESFPDGARRSAGTVTTASTSGGLVLAMVVGGTLAQLAPLPLVLTYVVLAVATVVTLALVLLTPHSRGTTRDLRPRLPRFARGTGRHVVIAALAVVVAYSVGAVFMALGAQMARQLTGTTSLLVIGLLLGLSSAVIGVTALVLARVDPSVSVAVGAAVSLAGLALMVVTGRAGSLGVFVAWCVVSGIGYSLTFAGGVGIVGREAPATHRAGTFSLVYLAGYFFQTVVSVGLGALATAHGLPAAIDVGAAGVGALGVGLLAAAVVDLRRTRYRRLRAWQHRRAPEHTA</sequence>
<keyword evidence="6 7" id="KW-0472">Membrane</keyword>
<dbReference type="RefSeq" id="WP_253836682.1">
    <property type="nucleotide sequence ID" value="NZ_JAMTCS010000008.1"/>
</dbReference>
<evidence type="ECO:0000256" key="4">
    <source>
        <dbReference type="ARBA" id="ARBA00022692"/>
    </source>
</evidence>
<name>A0A9X2JVW0_9MICO</name>
<dbReference type="InterPro" id="IPR011701">
    <property type="entry name" value="MFS"/>
</dbReference>
<evidence type="ECO:0000313" key="9">
    <source>
        <dbReference type="EMBL" id="MCP2265501.1"/>
    </source>
</evidence>
<keyword evidence="5 7" id="KW-1133">Transmembrane helix</keyword>
<comment type="caution">
    <text evidence="9">The sequence shown here is derived from an EMBL/GenBank/DDBJ whole genome shotgun (WGS) entry which is preliminary data.</text>
</comment>
<keyword evidence="10" id="KW-1185">Reference proteome</keyword>
<feature type="transmembrane region" description="Helical" evidence="7">
    <location>
        <begin position="301"/>
        <end position="324"/>
    </location>
</feature>
<dbReference type="EMBL" id="JAMTCS010000008">
    <property type="protein sequence ID" value="MCP2265501.1"/>
    <property type="molecule type" value="Genomic_DNA"/>
</dbReference>
<feature type="transmembrane region" description="Helical" evidence="7">
    <location>
        <begin position="273"/>
        <end position="295"/>
    </location>
</feature>
<feature type="transmembrane region" description="Helical" evidence="7">
    <location>
        <begin position="207"/>
        <end position="233"/>
    </location>
</feature>
<dbReference type="InterPro" id="IPR005829">
    <property type="entry name" value="Sugar_transporter_CS"/>
</dbReference>
<evidence type="ECO:0000256" key="7">
    <source>
        <dbReference type="SAM" id="Phobius"/>
    </source>
</evidence>
<evidence type="ECO:0000256" key="3">
    <source>
        <dbReference type="ARBA" id="ARBA00022475"/>
    </source>
</evidence>
<accession>A0A9X2JVW0</accession>